<evidence type="ECO:0000313" key="15">
    <source>
        <dbReference type="EMBL" id="TDG70075.1"/>
    </source>
</evidence>
<dbReference type="Proteomes" id="UP000295681">
    <property type="component" value="Unassembled WGS sequence"/>
</dbReference>
<dbReference type="GO" id="GO:0009228">
    <property type="term" value="P:thiamine biosynthetic process"/>
    <property type="evidence" value="ECO:0007669"/>
    <property type="project" value="InterPro"/>
</dbReference>
<keyword evidence="16" id="KW-1185">Reference proteome</keyword>
<comment type="catalytic activity">
    <reaction evidence="13">
        <text>pyridoxal + ATP = pyridoxal 5'-phosphate + ADP + H(+)</text>
        <dbReference type="Rhea" id="RHEA:10224"/>
        <dbReference type="ChEBI" id="CHEBI:15378"/>
        <dbReference type="ChEBI" id="CHEBI:17310"/>
        <dbReference type="ChEBI" id="CHEBI:30616"/>
        <dbReference type="ChEBI" id="CHEBI:456216"/>
        <dbReference type="ChEBI" id="CHEBI:597326"/>
        <dbReference type="EC" id="2.7.1.35"/>
    </reaction>
</comment>
<keyword evidence="8" id="KW-0460">Magnesium</keyword>
<evidence type="ECO:0000256" key="4">
    <source>
        <dbReference type="ARBA" id="ARBA00022723"/>
    </source>
</evidence>
<evidence type="ECO:0000256" key="11">
    <source>
        <dbReference type="ARBA" id="ARBA00042396"/>
    </source>
</evidence>
<comment type="caution">
    <text evidence="15">The sequence shown here is derived from an EMBL/GenBank/DDBJ whole genome shotgun (WGS) entry which is preliminary data.</text>
</comment>
<dbReference type="InterPro" id="IPR029056">
    <property type="entry name" value="Ribokinase-like"/>
</dbReference>
<evidence type="ECO:0000256" key="12">
    <source>
        <dbReference type="ARBA" id="ARBA00042531"/>
    </source>
</evidence>
<name>A0A4R5NBR1_9LACO</name>
<dbReference type="InterPro" id="IPR004399">
    <property type="entry name" value="HMP/HMP-P_kinase_dom"/>
</dbReference>
<keyword evidence="5" id="KW-0547">Nucleotide-binding</keyword>
<evidence type="ECO:0000256" key="10">
    <source>
        <dbReference type="ARBA" id="ARBA00042348"/>
    </source>
</evidence>
<keyword evidence="7" id="KW-0067">ATP-binding</keyword>
<keyword evidence="4" id="KW-0479">Metal-binding</keyword>
<dbReference type="InterPro" id="IPR013749">
    <property type="entry name" value="PM/HMP-P_kinase-1"/>
</dbReference>
<dbReference type="CDD" id="cd01169">
    <property type="entry name" value="HMPP_kinase"/>
    <property type="match status" value="1"/>
</dbReference>
<dbReference type="GO" id="GO:0008902">
    <property type="term" value="F:hydroxymethylpyrimidine kinase activity"/>
    <property type="evidence" value="ECO:0007669"/>
    <property type="project" value="TreeGrafter"/>
</dbReference>
<evidence type="ECO:0000256" key="5">
    <source>
        <dbReference type="ARBA" id="ARBA00022741"/>
    </source>
</evidence>
<dbReference type="STRING" id="907931.GCA_000165675_01851"/>
<evidence type="ECO:0000313" key="16">
    <source>
        <dbReference type="Proteomes" id="UP000295681"/>
    </source>
</evidence>
<dbReference type="GO" id="GO:0008972">
    <property type="term" value="F:phosphomethylpyrimidine kinase activity"/>
    <property type="evidence" value="ECO:0007669"/>
    <property type="project" value="InterPro"/>
</dbReference>
<dbReference type="GO" id="GO:0008478">
    <property type="term" value="F:pyridoxal kinase activity"/>
    <property type="evidence" value="ECO:0007669"/>
    <property type="project" value="UniProtKB-EC"/>
</dbReference>
<comment type="similarity">
    <text evidence="1">Belongs to the ThiD family.</text>
</comment>
<evidence type="ECO:0000256" key="6">
    <source>
        <dbReference type="ARBA" id="ARBA00022777"/>
    </source>
</evidence>
<proteinExistence type="inferred from homology"/>
<dbReference type="PANTHER" id="PTHR20858:SF19">
    <property type="entry name" value="PYRIDOXINE KINASE"/>
    <property type="match status" value="1"/>
</dbReference>
<evidence type="ECO:0000256" key="13">
    <source>
        <dbReference type="ARBA" id="ARBA00049293"/>
    </source>
</evidence>
<dbReference type="GO" id="GO:0005829">
    <property type="term" value="C:cytosol"/>
    <property type="evidence" value="ECO:0007669"/>
    <property type="project" value="TreeGrafter"/>
</dbReference>
<keyword evidence="6" id="KW-0418">Kinase</keyword>
<evidence type="ECO:0000256" key="9">
    <source>
        <dbReference type="ARBA" id="ARBA00042307"/>
    </source>
</evidence>
<dbReference type="EMBL" id="PUFI01000002">
    <property type="protein sequence ID" value="TDG70075.1"/>
    <property type="molecule type" value="Genomic_DNA"/>
</dbReference>
<protein>
    <recommendedName>
        <fullName evidence="2">pyridoxal kinase</fullName>
        <ecNumber evidence="2">2.7.1.35</ecNumber>
    </recommendedName>
    <alternativeName>
        <fullName evidence="10">PN/PL/PM kinase</fullName>
    </alternativeName>
    <alternativeName>
        <fullName evidence="11">Pyridoxal kinase</fullName>
    </alternativeName>
    <alternativeName>
        <fullName evidence="9">Pyridoxamine kinase</fullName>
    </alternativeName>
    <alternativeName>
        <fullName evidence="12">Vitamin B6 kinase</fullName>
    </alternativeName>
</protein>
<gene>
    <name evidence="15" type="ORF">C5L23_001599</name>
</gene>
<dbReference type="SUPFAM" id="SSF53613">
    <property type="entry name" value="Ribokinase-like"/>
    <property type="match status" value="1"/>
</dbReference>
<dbReference type="EC" id="2.7.1.35" evidence="2"/>
<reference evidence="15 16" key="1">
    <citation type="journal article" date="2019" name="Appl. Microbiol. Biotechnol.">
        <title>Uncovering carbohydrate metabolism through a genotype-phenotype association study of 56 lactic acid bacteria genomes.</title>
        <authorList>
            <person name="Buron-Moles G."/>
            <person name="Chailyan A."/>
            <person name="Dolejs I."/>
            <person name="Forster J."/>
            <person name="Miks M.H."/>
        </authorList>
    </citation>
    <scope>NUCLEOTIDE SEQUENCE [LARGE SCALE GENOMIC DNA]</scope>
    <source>
        <strain evidence="15 16">ATCC 700006</strain>
    </source>
</reference>
<evidence type="ECO:0000256" key="8">
    <source>
        <dbReference type="ARBA" id="ARBA00022842"/>
    </source>
</evidence>
<feature type="domain" description="Pyridoxamine kinase/Phosphomethylpyrimidine kinase" evidence="14">
    <location>
        <begin position="12"/>
        <end position="257"/>
    </location>
</feature>
<dbReference type="PANTHER" id="PTHR20858">
    <property type="entry name" value="PHOSPHOMETHYLPYRIMIDINE KINASE"/>
    <property type="match status" value="1"/>
</dbReference>
<sequence>MVNKVTSIGGSDTSGGGGIEADIRTFQQCGLFGLSVIENIVTMTPQDWHVTRYAIENTIFKAQLDTLNGIALSGIKVGMIANQDNFWDLVKYLDQVQTKYILLDPVLMTKLAVSDHDNIALNTYREALLPKVQVITPNILEAALLTGMSSINTITEMQVAAQKLFDQGPQYIIIKTGSRWQGDTALDLLYDGHHFYVFEMKRIAGQANHGAGCTFSAAILAGLVSGKDIITAVADAKQLTHRAIYHAVKINQYVGHVWQGVSNEQSTNQENDDVITVNRL</sequence>
<evidence type="ECO:0000259" key="14">
    <source>
        <dbReference type="Pfam" id="PF08543"/>
    </source>
</evidence>
<evidence type="ECO:0000256" key="2">
    <source>
        <dbReference type="ARBA" id="ARBA00012104"/>
    </source>
</evidence>
<dbReference type="AlphaFoldDB" id="A0A4R5NBR1"/>
<dbReference type="GO" id="GO:0005524">
    <property type="term" value="F:ATP binding"/>
    <property type="evidence" value="ECO:0007669"/>
    <property type="project" value="UniProtKB-KW"/>
</dbReference>
<accession>A0A4R5NBR1</accession>
<dbReference type="Gene3D" id="3.40.1190.20">
    <property type="match status" value="1"/>
</dbReference>
<dbReference type="RefSeq" id="WP_010006821.1">
    <property type="nucleotide sequence ID" value="NZ_JAGYGP010000003.1"/>
</dbReference>
<organism evidence="15 16">
    <name type="scientific">Leuconostoc fallax</name>
    <dbReference type="NCBI Taxonomy" id="1251"/>
    <lineage>
        <taxon>Bacteria</taxon>
        <taxon>Bacillati</taxon>
        <taxon>Bacillota</taxon>
        <taxon>Bacilli</taxon>
        <taxon>Lactobacillales</taxon>
        <taxon>Lactobacillaceae</taxon>
        <taxon>Leuconostoc</taxon>
    </lineage>
</organism>
<evidence type="ECO:0000256" key="7">
    <source>
        <dbReference type="ARBA" id="ARBA00022840"/>
    </source>
</evidence>
<dbReference type="Pfam" id="PF08543">
    <property type="entry name" value="Phos_pyr_kin"/>
    <property type="match status" value="1"/>
</dbReference>
<dbReference type="GO" id="GO:0046872">
    <property type="term" value="F:metal ion binding"/>
    <property type="evidence" value="ECO:0007669"/>
    <property type="project" value="UniProtKB-KW"/>
</dbReference>
<evidence type="ECO:0000256" key="3">
    <source>
        <dbReference type="ARBA" id="ARBA00022679"/>
    </source>
</evidence>
<evidence type="ECO:0000256" key="1">
    <source>
        <dbReference type="ARBA" id="ARBA00009879"/>
    </source>
</evidence>
<keyword evidence="3" id="KW-0808">Transferase</keyword>